<evidence type="ECO:0000313" key="4">
    <source>
        <dbReference type="EMBL" id="MBS8134050.1"/>
    </source>
</evidence>
<name>A0A8T5CSH1_HALVO</name>
<dbReference type="Proteomes" id="UP000679371">
    <property type="component" value="Unassembled WGS sequence"/>
</dbReference>
<accession>A0A8T5CSH1</accession>
<comment type="caution">
    <text evidence="3">The sequence shown here is derived from an EMBL/GenBank/DDBJ whole genome shotgun (WGS) entry which is preliminary data.</text>
</comment>
<dbReference type="EMBL" id="JAERQW010000048">
    <property type="protein sequence ID" value="MBS8130172.1"/>
    <property type="molecule type" value="Genomic_DNA"/>
</dbReference>
<reference evidence="3" key="1">
    <citation type="journal article" date="2021" name="Nat. Microbiol.">
        <title>Cell division in the archaeon Haloferax volcanii relies on two FtsZ proteins with distinct functions in division ring assembly and constriction.</title>
        <authorList>
            <person name="Liao Y."/>
            <person name="Ithurbide S."/>
            <person name="Evenhuis C."/>
            <person name="Loewe J."/>
            <person name="Duggin I.G."/>
        </authorList>
    </citation>
    <scope>NUCLEOTIDE SEQUENCE</scope>
    <source>
        <strain evidence="1">H98</strain>
        <strain evidence="4">ID112 - delta_ftsZ1_delta_ftsZ2</strain>
        <strain evidence="2">ID76 - delta_ftsZ1</strain>
        <strain evidence="3">ID77 - delta_ftsZ2</strain>
    </source>
</reference>
<dbReference type="RefSeq" id="WP_144064065.1">
    <property type="nucleotide sequence ID" value="NZ_JAERQU010000048.1"/>
</dbReference>
<dbReference type="GeneID" id="41060930"/>
<dbReference type="EMBL" id="JAERQX010000050">
    <property type="protein sequence ID" value="MBS8134050.1"/>
    <property type="molecule type" value="Genomic_DNA"/>
</dbReference>
<dbReference type="EMBL" id="JAERQV010000047">
    <property type="protein sequence ID" value="MBS8126302.1"/>
    <property type="molecule type" value="Genomic_DNA"/>
</dbReference>
<sequence length="131" mass="14605">MGERTDSVPVQSNRELRHTGLLLVHHTTGEVLESRTVKGPVATASKGDLVSFGALVMNEDICRTAPFTEGSGDLFRIVDKRVTYFETYDSEGKLLNYPAQDIIYYVVPTDGYDCDYEGDSKISFFPSPPYQ</sequence>
<dbReference type="EMBL" id="JAERQU010000048">
    <property type="protein sequence ID" value="MBS8121294.1"/>
    <property type="molecule type" value="Genomic_DNA"/>
</dbReference>
<dbReference type="AlphaFoldDB" id="A0A8T5CSH1"/>
<evidence type="ECO:0000313" key="2">
    <source>
        <dbReference type="EMBL" id="MBS8126302.1"/>
    </source>
</evidence>
<gene>
    <name evidence="1" type="ORF">JK351_19390</name>
    <name evidence="4" type="ORF">JK352_19420</name>
    <name evidence="3" type="ORF">JK353_19360</name>
    <name evidence="2" type="ORF">JK354_19350</name>
</gene>
<proteinExistence type="predicted"/>
<organism evidence="3 5">
    <name type="scientific">Haloferax volcanii</name>
    <name type="common">Halobacterium volcanii</name>
    <dbReference type="NCBI Taxonomy" id="2246"/>
    <lineage>
        <taxon>Archaea</taxon>
        <taxon>Methanobacteriati</taxon>
        <taxon>Methanobacteriota</taxon>
        <taxon>Stenosarchaea group</taxon>
        <taxon>Halobacteria</taxon>
        <taxon>Halobacteriales</taxon>
        <taxon>Haloferacaceae</taxon>
        <taxon>Haloferax</taxon>
    </lineage>
</organism>
<evidence type="ECO:0000313" key="5">
    <source>
        <dbReference type="Proteomes" id="UP000678484"/>
    </source>
</evidence>
<evidence type="ECO:0000313" key="1">
    <source>
        <dbReference type="EMBL" id="MBS8121294.1"/>
    </source>
</evidence>
<dbReference type="Proteomes" id="UP000678484">
    <property type="component" value="Unassembled WGS sequence"/>
</dbReference>
<dbReference type="Proteomes" id="UP000676028">
    <property type="component" value="Unassembled WGS sequence"/>
</dbReference>
<evidence type="ECO:0000313" key="3">
    <source>
        <dbReference type="EMBL" id="MBS8130172.1"/>
    </source>
</evidence>
<protein>
    <submittedName>
        <fullName evidence="3">Uncharacterized protein</fullName>
    </submittedName>
</protein>
<dbReference type="Proteomes" id="UP000679789">
    <property type="component" value="Unassembled WGS sequence"/>
</dbReference>